<evidence type="ECO:0000313" key="3">
    <source>
        <dbReference type="Proteomes" id="UP000019063"/>
    </source>
</evidence>
<dbReference type="InterPro" id="IPR000182">
    <property type="entry name" value="GNAT_dom"/>
</dbReference>
<name>W4HMS2_9RHOB</name>
<organism evidence="2 3">
    <name type="scientific">Roseivivax marinus</name>
    <dbReference type="NCBI Taxonomy" id="1379903"/>
    <lineage>
        <taxon>Bacteria</taxon>
        <taxon>Pseudomonadati</taxon>
        <taxon>Pseudomonadota</taxon>
        <taxon>Alphaproteobacteria</taxon>
        <taxon>Rhodobacterales</taxon>
        <taxon>Roseobacteraceae</taxon>
        <taxon>Roseivivax</taxon>
    </lineage>
</organism>
<keyword evidence="2" id="KW-0808">Transferase</keyword>
<dbReference type="AlphaFoldDB" id="W4HMS2"/>
<dbReference type="STRING" id="1379903.ATO8_04191"/>
<evidence type="ECO:0000313" key="2">
    <source>
        <dbReference type="EMBL" id="ETW14062.1"/>
    </source>
</evidence>
<dbReference type="PANTHER" id="PTHR47237">
    <property type="entry name" value="SLL0310 PROTEIN"/>
    <property type="match status" value="1"/>
</dbReference>
<dbReference type="Gene3D" id="3.40.630.90">
    <property type="match status" value="1"/>
</dbReference>
<keyword evidence="3" id="KW-1185">Reference proteome</keyword>
<proteinExistence type="predicted"/>
<sequence length="278" mass="29255">MTPTVRTMTRADLDLALDWAAAEGWNPGLADAAAFHAADPDGFLVAEVDGAPAASLSIVRFGRGAGFLGLYICAPAFRGQGVGYALWQAGMERLAPETLGLDGVPEQQANYARSGFELSHRSHRFSGRLAADRPDHTEPLAHGDLAAVLALDLGVTGFDRAGFMADWLLGDPSRQARVLRHDGEIAALGVIRACLSGHKIGPLFAADRDAAERMLDGLGRIAAGAPVSIDVPEPNAPAMSMVVARGLTSDFETARMWRGPAPAQDIARTFGVATFELG</sequence>
<dbReference type="CDD" id="cd04301">
    <property type="entry name" value="NAT_SF"/>
    <property type="match status" value="1"/>
</dbReference>
<dbReference type="GO" id="GO:0016747">
    <property type="term" value="F:acyltransferase activity, transferring groups other than amino-acyl groups"/>
    <property type="evidence" value="ECO:0007669"/>
    <property type="project" value="InterPro"/>
</dbReference>
<comment type="caution">
    <text evidence="2">The sequence shown here is derived from an EMBL/GenBank/DDBJ whole genome shotgun (WGS) entry which is preliminary data.</text>
</comment>
<dbReference type="Pfam" id="PF00583">
    <property type="entry name" value="Acetyltransf_1"/>
    <property type="match status" value="1"/>
</dbReference>
<dbReference type="Pfam" id="PF18014">
    <property type="entry name" value="Acetyltransf_18"/>
    <property type="match status" value="1"/>
</dbReference>
<dbReference type="InterPro" id="IPR041496">
    <property type="entry name" value="YitH/HolE_GNAT"/>
</dbReference>
<dbReference type="EMBL" id="AQQW01000002">
    <property type="protein sequence ID" value="ETW14062.1"/>
    <property type="molecule type" value="Genomic_DNA"/>
</dbReference>
<dbReference type="PATRIC" id="fig|1317118.6.peg.868"/>
<evidence type="ECO:0000259" key="1">
    <source>
        <dbReference type="PROSITE" id="PS51186"/>
    </source>
</evidence>
<dbReference type="InterPro" id="IPR052729">
    <property type="entry name" value="Acyl/Acetyltrans_Enzymes"/>
</dbReference>
<dbReference type="Proteomes" id="UP000019063">
    <property type="component" value="Unassembled WGS sequence"/>
</dbReference>
<feature type="domain" description="N-acetyltransferase" evidence="1">
    <location>
        <begin position="3"/>
        <end position="132"/>
    </location>
</feature>
<protein>
    <submittedName>
        <fullName evidence="2">Putative GCN5-related N-acetyltransferase</fullName>
    </submittedName>
</protein>
<gene>
    <name evidence="2" type="ORF">ATO8_04191</name>
</gene>
<dbReference type="Gene3D" id="3.40.630.30">
    <property type="match status" value="1"/>
</dbReference>
<dbReference type="RefSeq" id="WP_205620745.1">
    <property type="nucleotide sequence ID" value="NZ_AQQW01000002.1"/>
</dbReference>
<dbReference type="InterPro" id="IPR016181">
    <property type="entry name" value="Acyl_CoA_acyltransferase"/>
</dbReference>
<dbReference type="PANTHER" id="PTHR47237:SF1">
    <property type="entry name" value="SLL0310 PROTEIN"/>
    <property type="match status" value="1"/>
</dbReference>
<reference evidence="2 3" key="1">
    <citation type="journal article" date="2014" name="Antonie Van Leeuwenhoek">
        <title>Roseivivax atlanticus sp. nov., isolated from surface seawater of the Atlantic Ocean.</title>
        <authorList>
            <person name="Li G."/>
            <person name="Lai Q."/>
            <person name="Liu X."/>
            <person name="Sun F."/>
            <person name="Shao Z."/>
        </authorList>
    </citation>
    <scope>NUCLEOTIDE SEQUENCE [LARGE SCALE GENOMIC DNA]</scope>
    <source>
        <strain evidence="2 3">22II-s10s</strain>
    </source>
</reference>
<accession>W4HMS2</accession>
<dbReference type="PROSITE" id="PS51186">
    <property type="entry name" value="GNAT"/>
    <property type="match status" value="1"/>
</dbReference>
<dbReference type="eggNOG" id="COG0454">
    <property type="taxonomic scope" value="Bacteria"/>
</dbReference>
<dbReference type="SUPFAM" id="SSF55729">
    <property type="entry name" value="Acyl-CoA N-acyltransferases (Nat)"/>
    <property type="match status" value="1"/>
</dbReference>